<keyword evidence="2 5" id="KW-0812">Transmembrane</keyword>
<evidence type="ECO:0000256" key="5">
    <source>
        <dbReference type="SAM" id="Phobius"/>
    </source>
</evidence>
<evidence type="ECO:0000256" key="1">
    <source>
        <dbReference type="ARBA" id="ARBA00004141"/>
    </source>
</evidence>
<sequence length="201" mass="21507">MIGFTIRNLKVFFKDKTSVFFSLLAVFVIIGLYALFLGDVFTSSFASFPQARYLMDSWIMAGVLAVTSFTTTMGAFGIMIEDRTKKINKDFIASPIATGQLVAGYIISSVLIGIVMSLITLVLAEVYIVANGGNILSMSASIKVIGMIILGTFTNCAIVLFIVSFFNSVNAFSTASTIIGTLIGFVTGIYLPIGNLPSAVQ</sequence>
<dbReference type="Pfam" id="PF01061">
    <property type="entry name" value="ABC2_membrane"/>
    <property type="match status" value="1"/>
</dbReference>
<proteinExistence type="predicted"/>
<feature type="transmembrane region" description="Helical" evidence="5">
    <location>
        <begin position="144"/>
        <end position="165"/>
    </location>
</feature>
<feature type="transmembrane region" description="Helical" evidence="5">
    <location>
        <begin position="58"/>
        <end position="80"/>
    </location>
</feature>
<evidence type="ECO:0000256" key="2">
    <source>
        <dbReference type="ARBA" id="ARBA00022692"/>
    </source>
</evidence>
<reference evidence="7" key="1">
    <citation type="submission" date="2019-08" db="EMBL/GenBank/DDBJ databases">
        <authorList>
            <person name="Kucharzyk K."/>
            <person name="Murdoch R.W."/>
            <person name="Higgins S."/>
            <person name="Loffler F."/>
        </authorList>
    </citation>
    <scope>NUCLEOTIDE SEQUENCE</scope>
</reference>
<dbReference type="GO" id="GO:0140359">
    <property type="term" value="F:ABC-type transporter activity"/>
    <property type="evidence" value="ECO:0007669"/>
    <property type="project" value="InterPro"/>
</dbReference>
<dbReference type="InterPro" id="IPR013525">
    <property type="entry name" value="ABC2_TM"/>
</dbReference>
<gene>
    <name evidence="7" type="ORF">SDC9_154060</name>
</gene>
<evidence type="ECO:0000256" key="4">
    <source>
        <dbReference type="ARBA" id="ARBA00023136"/>
    </source>
</evidence>
<comment type="subcellular location">
    <subcellularLocation>
        <location evidence="1">Membrane</location>
        <topology evidence="1">Multi-pass membrane protein</topology>
    </subcellularLocation>
</comment>
<dbReference type="PANTHER" id="PTHR43229:SF2">
    <property type="entry name" value="NODULATION PROTEIN J"/>
    <property type="match status" value="1"/>
</dbReference>
<feature type="transmembrane region" description="Helical" evidence="5">
    <location>
        <begin position="101"/>
        <end position="124"/>
    </location>
</feature>
<keyword evidence="4 5" id="KW-0472">Membrane</keyword>
<dbReference type="AlphaFoldDB" id="A0A645F2C9"/>
<feature type="domain" description="ABC-2 type transporter transmembrane" evidence="6">
    <location>
        <begin position="6"/>
        <end position="199"/>
    </location>
</feature>
<protein>
    <recommendedName>
        <fullName evidence="6">ABC-2 type transporter transmembrane domain-containing protein</fullName>
    </recommendedName>
</protein>
<feature type="transmembrane region" description="Helical" evidence="5">
    <location>
        <begin position="20"/>
        <end position="38"/>
    </location>
</feature>
<name>A0A645F2C9_9ZZZZ</name>
<organism evidence="7">
    <name type="scientific">bioreactor metagenome</name>
    <dbReference type="NCBI Taxonomy" id="1076179"/>
    <lineage>
        <taxon>unclassified sequences</taxon>
        <taxon>metagenomes</taxon>
        <taxon>ecological metagenomes</taxon>
    </lineage>
</organism>
<dbReference type="EMBL" id="VSSQ01052744">
    <property type="protein sequence ID" value="MPN06803.1"/>
    <property type="molecule type" value="Genomic_DNA"/>
</dbReference>
<evidence type="ECO:0000259" key="6">
    <source>
        <dbReference type="Pfam" id="PF01061"/>
    </source>
</evidence>
<evidence type="ECO:0000313" key="7">
    <source>
        <dbReference type="EMBL" id="MPN06803.1"/>
    </source>
</evidence>
<dbReference type="InterPro" id="IPR051784">
    <property type="entry name" value="Nod_factor_ABC_transporter"/>
</dbReference>
<dbReference type="GO" id="GO:0016020">
    <property type="term" value="C:membrane"/>
    <property type="evidence" value="ECO:0007669"/>
    <property type="project" value="UniProtKB-SubCell"/>
</dbReference>
<feature type="transmembrane region" description="Helical" evidence="5">
    <location>
        <begin position="172"/>
        <end position="193"/>
    </location>
</feature>
<evidence type="ECO:0000256" key="3">
    <source>
        <dbReference type="ARBA" id="ARBA00022989"/>
    </source>
</evidence>
<keyword evidence="3 5" id="KW-1133">Transmembrane helix</keyword>
<accession>A0A645F2C9</accession>
<comment type="caution">
    <text evidence="7">The sequence shown here is derived from an EMBL/GenBank/DDBJ whole genome shotgun (WGS) entry which is preliminary data.</text>
</comment>
<dbReference type="PANTHER" id="PTHR43229">
    <property type="entry name" value="NODULATION PROTEIN J"/>
    <property type="match status" value="1"/>
</dbReference>